<evidence type="ECO:0000256" key="9">
    <source>
        <dbReference type="ARBA" id="ARBA00023172"/>
    </source>
</evidence>
<evidence type="ECO:0000256" key="5">
    <source>
        <dbReference type="ARBA" id="ARBA00022801"/>
    </source>
</evidence>
<keyword evidence="9 15" id="KW-0233">DNA recombination</keyword>
<dbReference type="SMART" id="SM00487">
    <property type="entry name" value="DEXDc"/>
    <property type="match status" value="1"/>
</dbReference>
<dbReference type="NCBIfam" id="NF008166">
    <property type="entry name" value="PRK10917.1-4"/>
    <property type="match status" value="1"/>
</dbReference>
<dbReference type="InterPro" id="IPR047112">
    <property type="entry name" value="RecG/Mfd"/>
</dbReference>
<dbReference type="PROSITE" id="PS51192">
    <property type="entry name" value="HELICASE_ATP_BIND_1"/>
    <property type="match status" value="1"/>
</dbReference>
<dbReference type="EC" id="5.6.2.4" evidence="13 15"/>
<dbReference type="InterPro" id="IPR033454">
    <property type="entry name" value="RecG_wedge"/>
</dbReference>
<dbReference type="InterPro" id="IPR045562">
    <property type="entry name" value="RecG_dom3_C"/>
</dbReference>
<accession>A0ABV6BEU8</accession>
<evidence type="ECO:0000256" key="6">
    <source>
        <dbReference type="ARBA" id="ARBA00022806"/>
    </source>
</evidence>
<dbReference type="EMBL" id="JBHLXP010000003">
    <property type="protein sequence ID" value="MFC0049396.1"/>
    <property type="molecule type" value="Genomic_DNA"/>
</dbReference>
<evidence type="ECO:0000313" key="19">
    <source>
        <dbReference type="Proteomes" id="UP001589813"/>
    </source>
</evidence>
<evidence type="ECO:0000259" key="17">
    <source>
        <dbReference type="PROSITE" id="PS51194"/>
    </source>
</evidence>
<proteinExistence type="inferred from homology"/>
<evidence type="ECO:0000256" key="14">
    <source>
        <dbReference type="ARBA" id="ARBA00048988"/>
    </source>
</evidence>
<dbReference type="SMART" id="SM00490">
    <property type="entry name" value="HELICc"/>
    <property type="match status" value="1"/>
</dbReference>
<keyword evidence="11" id="KW-0413">Isomerase</keyword>
<evidence type="ECO:0000256" key="12">
    <source>
        <dbReference type="ARBA" id="ARBA00034617"/>
    </source>
</evidence>
<evidence type="ECO:0000256" key="4">
    <source>
        <dbReference type="ARBA" id="ARBA00022763"/>
    </source>
</evidence>
<dbReference type="Pfam" id="PF17191">
    <property type="entry name" value="RecG_wedge"/>
    <property type="match status" value="1"/>
</dbReference>
<reference evidence="18 19" key="1">
    <citation type="submission" date="2024-09" db="EMBL/GenBank/DDBJ databases">
        <authorList>
            <person name="Sun Q."/>
            <person name="Mori K."/>
        </authorList>
    </citation>
    <scope>NUCLEOTIDE SEQUENCE [LARGE SCALE GENOMIC DNA]</scope>
    <source>
        <strain evidence="18 19">KCTC 23315</strain>
    </source>
</reference>
<dbReference type="NCBIfam" id="NF008165">
    <property type="entry name" value="PRK10917.1-3"/>
    <property type="match status" value="1"/>
</dbReference>
<evidence type="ECO:0000313" key="18">
    <source>
        <dbReference type="EMBL" id="MFC0049396.1"/>
    </source>
</evidence>
<keyword evidence="8" id="KW-0238">DNA-binding</keyword>
<dbReference type="Gene3D" id="3.40.50.300">
    <property type="entry name" value="P-loop containing nucleotide triphosphate hydrolases"/>
    <property type="match status" value="2"/>
</dbReference>
<evidence type="ECO:0000256" key="15">
    <source>
        <dbReference type="RuleBase" id="RU363016"/>
    </source>
</evidence>
<keyword evidence="3 15" id="KW-0547">Nucleotide-binding</keyword>
<dbReference type="InterPro" id="IPR001650">
    <property type="entry name" value="Helicase_C-like"/>
</dbReference>
<dbReference type="InterPro" id="IPR027417">
    <property type="entry name" value="P-loop_NTPase"/>
</dbReference>
<dbReference type="CDD" id="cd04488">
    <property type="entry name" value="RecG_wedge_OBF"/>
    <property type="match status" value="1"/>
</dbReference>
<evidence type="ECO:0000256" key="13">
    <source>
        <dbReference type="ARBA" id="ARBA00034808"/>
    </source>
</evidence>
<dbReference type="InterPro" id="IPR004609">
    <property type="entry name" value="ATP-dep_DNA_helicase_RecG"/>
</dbReference>
<dbReference type="InterPro" id="IPR012340">
    <property type="entry name" value="NA-bd_OB-fold"/>
</dbReference>
<dbReference type="InterPro" id="IPR011545">
    <property type="entry name" value="DEAD/DEAH_box_helicase_dom"/>
</dbReference>
<keyword evidence="7 15" id="KW-0067">ATP-binding</keyword>
<evidence type="ECO:0000256" key="1">
    <source>
        <dbReference type="ARBA" id="ARBA00007504"/>
    </source>
</evidence>
<feature type="domain" description="Helicase C-terminal" evidence="17">
    <location>
        <begin position="490"/>
        <end position="636"/>
    </location>
</feature>
<comment type="caution">
    <text evidence="18">The sequence shown here is derived from an EMBL/GenBank/DDBJ whole genome shotgun (WGS) entry which is preliminary data.</text>
</comment>
<dbReference type="GO" id="GO:0016787">
    <property type="term" value="F:hydrolase activity"/>
    <property type="evidence" value="ECO:0007669"/>
    <property type="project" value="UniProtKB-KW"/>
</dbReference>
<keyword evidence="19" id="KW-1185">Reference proteome</keyword>
<dbReference type="CDD" id="cd17992">
    <property type="entry name" value="DEXHc_RecG"/>
    <property type="match status" value="1"/>
</dbReference>
<dbReference type="Gene3D" id="2.40.50.140">
    <property type="entry name" value="Nucleic acid-binding proteins"/>
    <property type="match status" value="1"/>
</dbReference>
<keyword evidence="6 15" id="KW-0347">Helicase</keyword>
<dbReference type="SUPFAM" id="SSF50249">
    <property type="entry name" value="Nucleic acid-binding proteins"/>
    <property type="match status" value="1"/>
</dbReference>
<comment type="catalytic activity">
    <reaction evidence="12 15">
        <text>Couples ATP hydrolysis with the unwinding of duplex DNA by translocating in the 3'-5' direction.</text>
        <dbReference type="EC" id="5.6.2.4"/>
    </reaction>
</comment>
<dbReference type="Pfam" id="PF19833">
    <property type="entry name" value="RecG_dom3_C"/>
    <property type="match status" value="1"/>
</dbReference>
<dbReference type="GO" id="GO:0003678">
    <property type="term" value="F:DNA helicase activity"/>
    <property type="evidence" value="ECO:0007669"/>
    <property type="project" value="UniProtKB-EC"/>
</dbReference>
<sequence length="701" mass="76843">MSRTSLANLAIVHLKGVGAKTAALLEKLGLHSVQDILFHLPLRYEDRTRVCPIADTWPAQQVSVQGVVQSSEITFGKRRSWVVVLRDGSGSITLRFFHFSAAQKNAVEPGVLLRCFGEIKRGMRGVEMLHPEYKVMKDDAGPELAETLTPVYPTTEGLKQGSWRTLTEQALVELRRAAPEEYLAPLFAMQSLQAGHWQAWSLSDALFYLHRPPPDASLQLLELGQHPAQQRLIFEELVAQQLSMLQIRSQSRGQAARAIGADPHFTPQLLASLPFSPTGAQQRVLADIQRDLAKTEPMLRLVQGDVGSGKTLVAALSALPVIHAGFQVALMAPTELLAEQHAVTFRRWLEPLGIQIAWLGGKSKGKARDAELAAIADGSAQLVIGTHALFQQQVQFAALALAIIDEQHRFGVHQRLELRAKGAVQGFAPHQLVMTATPIPRTLAMTAYADLDTSVIDELPPGRTPVTTVAVPDTRRAEVVSRVKQVVLEQGRQAYWVCTLIDESDALQCQAAEITATELTAALPELKIGLVHGRLKSSEKQAVMQAFARNELQLLVATTVIEVGVDVPNASLMIIENPERLGLAQLHQLRGRVGRGSAASHCVLLFHAPLSPTAQARLSVLRDSNDGFVIAQRDLEIRGPGELLGTRQTGLVSYRIADLSRDQDFIPAAQQAAKQLWQQDPRGSEALIRRWLGYRELYAQA</sequence>
<name>A0ABV6BEU8_9GAMM</name>
<dbReference type="NCBIfam" id="NF008168">
    <property type="entry name" value="PRK10917.2-2"/>
    <property type="match status" value="1"/>
</dbReference>
<evidence type="ECO:0000256" key="7">
    <source>
        <dbReference type="ARBA" id="ARBA00022840"/>
    </source>
</evidence>
<dbReference type="Proteomes" id="UP001589813">
    <property type="component" value="Unassembled WGS sequence"/>
</dbReference>
<keyword evidence="10 15" id="KW-0234">DNA repair</keyword>
<evidence type="ECO:0000256" key="2">
    <source>
        <dbReference type="ARBA" id="ARBA00017846"/>
    </source>
</evidence>
<dbReference type="PANTHER" id="PTHR47964">
    <property type="entry name" value="ATP-DEPENDENT DNA HELICASE HOMOLOG RECG, CHLOROPLASTIC"/>
    <property type="match status" value="1"/>
</dbReference>
<comment type="similarity">
    <text evidence="1 15">Belongs to the helicase family. RecG subfamily.</text>
</comment>
<comment type="catalytic activity">
    <reaction evidence="14 15">
        <text>ATP + H2O = ADP + phosphate + H(+)</text>
        <dbReference type="Rhea" id="RHEA:13065"/>
        <dbReference type="ChEBI" id="CHEBI:15377"/>
        <dbReference type="ChEBI" id="CHEBI:15378"/>
        <dbReference type="ChEBI" id="CHEBI:30616"/>
        <dbReference type="ChEBI" id="CHEBI:43474"/>
        <dbReference type="ChEBI" id="CHEBI:456216"/>
        <dbReference type="EC" id="5.6.2.4"/>
    </reaction>
</comment>
<dbReference type="SUPFAM" id="SSF52540">
    <property type="entry name" value="P-loop containing nucleoside triphosphate hydrolases"/>
    <property type="match status" value="2"/>
</dbReference>
<dbReference type="InterPro" id="IPR014001">
    <property type="entry name" value="Helicase_ATP-bd"/>
</dbReference>
<feature type="domain" description="Helicase ATP-binding" evidence="16">
    <location>
        <begin position="291"/>
        <end position="456"/>
    </location>
</feature>
<evidence type="ECO:0000256" key="8">
    <source>
        <dbReference type="ARBA" id="ARBA00023125"/>
    </source>
</evidence>
<dbReference type="NCBIfam" id="TIGR00643">
    <property type="entry name" value="recG"/>
    <property type="match status" value="1"/>
</dbReference>
<protein>
    <recommendedName>
        <fullName evidence="2 15">ATP-dependent DNA helicase RecG</fullName>
        <ecNumber evidence="13 15">5.6.2.4</ecNumber>
    </recommendedName>
</protein>
<evidence type="ECO:0000256" key="3">
    <source>
        <dbReference type="ARBA" id="ARBA00022741"/>
    </source>
</evidence>
<keyword evidence="5 15" id="KW-0378">Hydrolase</keyword>
<dbReference type="Pfam" id="PF00270">
    <property type="entry name" value="DEAD"/>
    <property type="match status" value="1"/>
</dbReference>
<dbReference type="NCBIfam" id="NF008163">
    <property type="entry name" value="PRK10917.1-1"/>
    <property type="match status" value="1"/>
</dbReference>
<evidence type="ECO:0000256" key="11">
    <source>
        <dbReference type="ARBA" id="ARBA00023235"/>
    </source>
</evidence>
<evidence type="ECO:0000259" key="16">
    <source>
        <dbReference type="PROSITE" id="PS51192"/>
    </source>
</evidence>
<dbReference type="PROSITE" id="PS51194">
    <property type="entry name" value="HELICASE_CTER"/>
    <property type="match status" value="1"/>
</dbReference>
<keyword evidence="4 15" id="KW-0227">DNA damage</keyword>
<organism evidence="18 19">
    <name type="scientific">Rheinheimera tilapiae</name>
    <dbReference type="NCBI Taxonomy" id="875043"/>
    <lineage>
        <taxon>Bacteria</taxon>
        <taxon>Pseudomonadati</taxon>
        <taxon>Pseudomonadota</taxon>
        <taxon>Gammaproteobacteria</taxon>
        <taxon>Chromatiales</taxon>
        <taxon>Chromatiaceae</taxon>
        <taxon>Rheinheimera</taxon>
    </lineage>
</organism>
<dbReference type="RefSeq" id="WP_377245146.1">
    <property type="nucleotide sequence ID" value="NZ_JBHLXP010000003.1"/>
</dbReference>
<evidence type="ECO:0000256" key="10">
    <source>
        <dbReference type="ARBA" id="ARBA00023204"/>
    </source>
</evidence>
<dbReference type="Pfam" id="PF00271">
    <property type="entry name" value="Helicase_C"/>
    <property type="match status" value="1"/>
</dbReference>
<gene>
    <name evidence="18" type="primary">recG</name>
    <name evidence="18" type="ORF">ACFFJP_13955</name>
</gene>
<dbReference type="PANTHER" id="PTHR47964:SF1">
    <property type="entry name" value="ATP-DEPENDENT DNA HELICASE HOMOLOG RECG, CHLOROPLASTIC"/>
    <property type="match status" value="1"/>
</dbReference>
<comment type="function">
    <text evidence="15">Plays a critical role in recombination and DNA repair. Helps process Holliday junction intermediates to mature products by catalyzing branch migration. Has replication fork regression activity, unwinds stalled or blocked replication forks to make a HJ that can be resolved. Has a DNA unwinding activity characteristic of a DNA helicase with 3'-5' polarity.</text>
</comment>